<dbReference type="Pfam" id="PF10335">
    <property type="entry name" value="DUF294_C"/>
    <property type="match status" value="1"/>
</dbReference>
<dbReference type="Proteomes" id="UP000316649">
    <property type="component" value="Unassembled WGS sequence"/>
</dbReference>
<dbReference type="SMART" id="SM00100">
    <property type="entry name" value="cNMP"/>
    <property type="match status" value="1"/>
</dbReference>
<feature type="domain" description="Cyclic nucleotide-binding" evidence="3">
    <location>
        <begin position="17"/>
        <end position="113"/>
    </location>
</feature>
<dbReference type="CDD" id="cd00038">
    <property type="entry name" value="CAP_ED"/>
    <property type="match status" value="1"/>
</dbReference>
<gene>
    <name evidence="5" type="ORF">FHP88_09270</name>
</gene>
<evidence type="ECO:0000313" key="6">
    <source>
        <dbReference type="Proteomes" id="UP000316649"/>
    </source>
</evidence>
<reference evidence="5 6" key="1">
    <citation type="submission" date="2019-07" db="EMBL/GenBank/DDBJ databases">
        <title>The pathways for chlorine oxyanion respiration interact through the shared metabolite chlorate.</title>
        <authorList>
            <person name="Barnum T.P."/>
            <person name="Cheng Y."/>
            <person name="Hill K.A."/>
            <person name="Lucas L.N."/>
            <person name="Carlson H.K."/>
            <person name="Coates J.D."/>
        </authorList>
    </citation>
    <scope>NUCLEOTIDE SEQUENCE [LARGE SCALE GENOMIC DNA]</scope>
    <source>
        <strain evidence="5 6">BK-1</strain>
    </source>
</reference>
<dbReference type="Gene3D" id="2.60.120.10">
    <property type="entry name" value="Jelly Rolls"/>
    <property type="match status" value="1"/>
</dbReference>
<evidence type="ECO:0000259" key="3">
    <source>
        <dbReference type="PROSITE" id="PS50042"/>
    </source>
</evidence>
<dbReference type="InterPro" id="IPR046342">
    <property type="entry name" value="CBS_dom_sf"/>
</dbReference>
<dbReference type="InterPro" id="IPR051257">
    <property type="entry name" value="Diverse_CBS-Domain"/>
</dbReference>
<sequence>MHAEQIEIASFLVNHPPFDELPEEVLNELARQVEVVYYRSGSDILNLADPIQDLYVIRKGAVETYRRTGELYNRLTNGDVFGQVSLMMNQRVRFPVKAIEDTLIYCIPFELFQDYCDRYETFADYFESENSTLLHKAVSDHQENNNLTSVKVKELITRELVTIPGDASIRHAAELMTAQQVSSLLVVDPNPEQTDSEGPGGIVTDRDLRERVLATGLSPESAVKTVMSKVMVTLDENAYVFEAMLLMLRNNIHHLLIMRRQVPIGVLALSDLVRHESQSSILLVRSIFNMTNVEELQAYSQQLPAVFVRMVKEDANSHMIGSAMAVIGQSFKQRLLELAEEQFGPAPVPYCFLALGSMARDEQLIYTDQDNAIVLDDRYREEAHGAYFEQLAKFVCDGLAACGYSYCDGEIMASNPKWRMTRSAWKAHFSQWIDDPKPQALLNGSIFFDLDGVFGRTQWATELRRFVTDKTRGNRSFLASMARNALNRKPPLGFFKEFVMEKDGQHKNSINIKRRGTAPLTDVIRVHALAVGSSAVNSFERLDDVIQSGILPEGKGADLVDALEYLSIVRIRHQSRQIESGKEPDNNIHPTNLTSFERRNLKEAFQVVSNAQSFLKYRYNANIPTAS</sequence>
<evidence type="ECO:0000259" key="4">
    <source>
        <dbReference type="PROSITE" id="PS51371"/>
    </source>
</evidence>
<dbReference type="PANTHER" id="PTHR43080">
    <property type="entry name" value="CBS DOMAIN-CONTAINING PROTEIN CBSX3, MITOCHONDRIAL"/>
    <property type="match status" value="1"/>
</dbReference>
<name>A0A557SCY4_9GAMM</name>
<dbReference type="GO" id="GO:0008773">
    <property type="term" value="F:[protein-PII] uridylyltransferase activity"/>
    <property type="evidence" value="ECO:0007669"/>
    <property type="project" value="InterPro"/>
</dbReference>
<evidence type="ECO:0000313" key="5">
    <source>
        <dbReference type="EMBL" id="TVO75191.1"/>
    </source>
</evidence>
<dbReference type="SUPFAM" id="SSF54631">
    <property type="entry name" value="CBS-domain pair"/>
    <property type="match status" value="1"/>
</dbReference>
<proteinExistence type="predicted"/>
<dbReference type="CDD" id="cd04587">
    <property type="entry name" value="CBS_pair_CAP-ED_NT_Pol-beta-like_DUF294_assoc"/>
    <property type="match status" value="1"/>
</dbReference>
<dbReference type="InterPro" id="IPR018821">
    <property type="entry name" value="DUF294_put_nucleoTrafse_sb-bd"/>
</dbReference>
<organism evidence="5 6">
    <name type="scientific">Sedimenticola selenatireducens</name>
    <dbReference type="NCBI Taxonomy" id="191960"/>
    <lineage>
        <taxon>Bacteria</taxon>
        <taxon>Pseudomonadati</taxon>
        <taxon>Pseudomonadota</taxon>
        <taxon>Gammaproteobacteria</taxon>
        <taxon>Chromatiales</taxon>
        <taxon>Sedimenticolaceae</taxon>
        <taxon>Sedimenticola</taxon>
    </lineage>
</organism>
<dbReference type="CDD" id="cd05401">
    <property type="entry name" value="NT_GlnE_GlnD_like"/>
    <property type="match status" value="1"/>
</dbReference>
<dbReference type="InterPro" id="IPR000644">
    <property type="entry name" value="CBS_dom"/>
</dbReference>
<dbReference type="InterPro" id="IPR014710">
    <property type="entry name" value="RmlC-like_jellyroll"/>
</dbReference>
<accession>A0A557SCY4</accession>
<dbReference type="EMBL" id="VMNH01000009">
    <property type="protein sequence ID" value="TVO75191.1"/>
    <property type="molecule type" value="Genomic_DNA"/>
</dbReference>
<dbReference type="Pfam" id="PF00571">
    <property type="entry name" value="CBS"/>
    <property type="match status" value="2"/>
</dbReference>
<dbReference type="InterPro" id="IPR005105">
    <property type="entry name" value="GlnD_Uridyltrans_N"/>
</dbReference>
<evidence type="ECO:0000256" key="2">
    <source>
        <dbReference type="PROSITE-ProRule" id="PRU00703"/>
    </source>
</evidence>
<feature type="domain" description="CBS" evidence="4">
    <location>
        <begin position="227"/>
        <end position="283"/>
    </location>
</feature>
<keyword evidence="1 2" id="KW-0129">CBS domain</keyword>
<dbReference type="SUPFAM" id="SSF51206">
    <property type="entry name" value="cAMP-binding domain-like"/>
    <property type="match status" value="1"/>
</dbReference>
<evidence type="ECO:0000256" key="1">
    <source>
        <dbReference type="ARBA" id="ARBA00023122"/>
    </source>
</evidence>
<dbReference type="Pfam" id="PF00027">
    <property type="entry name" value="cNMP_binding"/>
    <property type="match status" value="1"/>
</dbReference>
<protein>
    <submittedName>
        <fullName evidence="5">Cyclic nucleotide-binding/CBS domain-containing protein</fullName>
    </submittedName>
</protein>
<dbReference type="OrthoDB" id="9808528at2"/>
<dbReference type="PANTHER" id="PTHR43080:SF2">
    <property type="entry name" value="CBS DOMAIN-CONTAINING PROTEIN"/>
    <property type="match status" value="1"/>
</dbReference>
<dbReference type="SMART" id="SM00116">
    <property type="entry name" value="CBS"/>
    <property type="match status" value="2"/>
</dbReference>
<dbReference type="Gene3D" id="3.10.580.10">
    <property type="entry name" value="CBS-domain"/>
    <property type="match status" value="1"/>
</dbReference>
<dbReference type="RefSeq" id="WP_144358764.1">
    <property type="nucleotide sequence ID" value="NZ_VMNH01000009.1"/>
</dbReference>
<comment type="caution">
    <text evidence="5">The sequence shown here is derived from an EMBL/GenBank/DDBJ whole genome shotgun (WGS) entry which is preliminary data.</text>
</comment>
<dbReference type="PROSITE" id="PS51371">
    <property type="entry name" value="CBS"/>
    <property type="match status" value="2"/>
</dbReference>
<dbReference type="InterPro" id="IPR000595">
    <property type="entry name" value="cNMP-bd_dom"/>
</dbReference>
<feature type="domain" description="CBS" evidence="4">
    <location>
        <begin position="156"/>
        <end position="220"/>
    </location>
</feature>
<dbReference type="PROSITE" id="PS50042">
    <property type="entry name" value="CNMP_BINDING_3"/>
    <property type="match status" value="1"/>
</dbReference>
<keyword evidence="6" id="KW-1185">Reference proteome</keyword>
<dbReference type="AlphaFoldDB" id="A0A557SCY4"/>
<dbReference type="InterPro" id="IPR018490">
    <property type="entry name" value="cNMP-bd_dom_sf"/>
</dbReference>
<dbReference type="Pfam" id="PF03445">
    <property type="entry name" value="DUF294"/>
    <property type="match status" value="1"/>
</dbReference>